<comment type="similarity">
    <text evidence="1 4 7">Belongs to the aldehyde dehydrogenase family.</text>
</comment>
<dbReference type="PANTHER" id="PTHR43570">
    <property type="entry name" value="ALDEHYDE DEHYDROGENASE"/>
    <property type="match status" value="1"/>
</dbReference>
<dbReference type="PANTHER" id="PTHR43570:SF16">
    <property type="entry name" value="ALDEHYDE DEHYDROGENASE TYPE III, ISOFORM Q"/>
    <property type="match status" value="1"/>
</dbReference>
<keyword evidence="10" id="KW-1185">Reference proteome</keyword>
<dbReference type="Proteomes" id="UP000295632">
    <property type="component" value="Unassembled WGS sequence"/>
</dbReference>
<dbReference type="InterPro" id="IPR016161">
    <property type="entry name" value="Ald_DH/histidinol_DH"/>
</dbReference>
<accession>A0A4R6UB79</accession>
<dbReference type="Gene3D" id="3.40.605.10">
    <property type="entry name" value="Aldehyde Dehydrogenase, Chain A, domain 1"/>
    <property type="match status" value="1"/>
</dbReference>
<dbReference type="EMBL" id="SNYJ01000002">
    <property type="protein sequence ID" value="TDQ41975.1"/>
    <property type="molecule type" value="Genomic_DNA"/>
</dbReference>
<keyword evidence="2 4" id="KW-0560">Oxidoreductase</keyword>
<dbReference type="FunFam" id="3.40.309.10:FF:000003">
    <property type="entry name" value="Aldehyde dehydrogenase"/>
    <property type="match status" value="1"/>
</dbReference>
<evidence type="ECO:0000256" key="2">
    <source>
        <dbReference type="ARBA" id="ARBA00023002"/>
    </source>
</evidence>
<dbReference type="PROSITE" id="PS00070">
    <property type="entry name" value="ALDEHYDE_DEHYDR_CYS"/>
    <property type="match status" value="1"/>
</dbReference>
<dbReference type="PROSITE" id="PS00687">
    <property type="entry name" value="ALDEHYDE_DEHYDR_GLU"/>
    <property type="match status" value="1"/>
</dbReference>
<evidence type="ECO:0000256" key="6">
    <source>
        <dbReference type="PROSITE-ProRule" id="PRU10007"/>
    </source>
</evidence>
<keyword evidence="3" id="KW-0520">NAD</keyword>
<feature type="active site" evidence="5 6">
    <location>
        <position position="218"/>
    </location>
</feature>
<dbReference type="CDD" id="cd07136">
    <property type="entry name" value="ALDH_YwdH-P39616"/>
    <property type="match status" value="1"/>
</dbReference>
<evidence type="ECO:0000256" key="1">
    <source>
        <dbReference type="ARBA" id="ARBA00009986"/>
    </source>
</evidence>
<feature type="active site" evidence="5">
    <location>
        <position position="252"/>
    </location>
</feature>
<organism evidence="9 10">
    <name type="scientific">Aureibacillus halotolerans</name>
    <dbReference type="NCBI Taxonomy" id="1508390"/>
    <lineage>
        <taxon>Bacteria</taxon>
        <taxon>Bacillati</taxon>
        <taxon>Bacillota</taxon>
        <taxon>Bacilli</taxon>
        <taxon>Bacillales</taxon>
        <taxon>Bacillaceae</taxon>
        <taxon>Aureibacillus</taxon>
    </lineage>
</organism>
<dbReference type="GO" id="GO:0005737">
    <property type="term" value="C:cytoplasm"/>
    <property type="evidence" value="ECO:0007669"/>
    <property type="project" value="TreeGrafter"/>
</dbReference>
<dbReference type="PIRSF" id="PIRSF036492">
    <property type="entry name" value="ALDH"/>
    <property type="match status" value="1"/>
</dbReference>
<reference evidence="9 10" key="1">
    <citation type="submission" date="2019-03" db="EMBL/GenBank/DDBJ databases">
        <title>Genomic Encyclopedia of Type Strains, Phase IV (KMG-IV): sequencing the most valuable type-strain genomes for metagenomic binning, comparative biology and taxonomic classification.</title>
        <authorList>
            <person name="Goeker M."/>
        </authorList>
    </citation>
    <scope>NUCLEOTIDE SEQUENCE [LARGE SCALE GENOMIC DNA]</scope>
    <source>
        <strain evidence="9 10">DSM 28697</strain>
    </source>
</reference>
<dbReference type="GO" id="GO:0006081">
    <property type="term" value="P:aldehyde metabolic process"/>
    <property type="evidence" value="ECO:0007669"/>
    <property type="project" value="InterPro"/>
</dbReference>
<gene>
    <name evidence="9" type="ORF">EV213_1023</name>
</gene>
<dbReference type="SUPFAM" id="SSF53720">
    <property type="entry name" value="ALDH-like"/>
    <property type="match status" value="1"/>
</dbReference>
<dbReference type="Gene3D" id="3.40.309.10">
    <property type="entry name" value="Aldehyde Dehydrogenase, Chain A, domain 2"/>
    <property type="match status" value="1"/>
</dbReference>
<evidence type="ECO:0000313" key="9">
    <source>
        <dbReference type="EMBL" id="TDQ41975.1"/>
    </source>
</evidence>
<evidence type="ECO:0000313" key="10">
    <source>
        <dbReference type="Proteomes" id="UP000295632"/>
    </source>
</evidence>
<dbReference type="GO" id="GO:0004029">
    <property type="term" value="F:aldehyde dehydrogenase (NAD+) activity"/>
    <property type="evidence" value="ECO:0007669"/>
    <property type="project" value="TreeGrafter"/>
</dbReference>
<evidence type="ECO:0000259" key="8">
    <source>
        <dbReference type="Pfam" id="PF00171"/>
    </source>
</evidence>
<dbReference type="InterPro" id="IPR029510">
    <property type="entry name" value="Ald_DH_CS_GLU"/>
</dbReference>
<dbReference type="Pfam" id="PF00171">
    <property type="entry name" value="Aldedh"/>
    <property type="match status" value="1"/>
</dbReference>
<proteinExistence type="inferred from homology"/>
<dbReference type="InterPro" id="IPR016160">
    <property type="entry name" value="Ald_DH_CS_CYS"/>
</dbReference>
<comment type="caution">
    <text evidence="9">The sequence shown here is derived from an EMBL/GenBank/DDBJ whole genome shotgun (WGS) entry which is preliminary data.</text>
</comment>
<dbReference type="AlphaFoldDB" id="A0A4R6UB79"/>
<evidence type="ECO:0000256" key="4">
    <source>
        <dbReference type="PIRNR" id="PIRNR036492"/>
    </source>
</evidence>
<dbReference type="FunFam" id="3.40.605.10:FF:000004">
    <property type="entry name" value="Aldehyde dehydrogenase"/>
    <property type="match status" value="1"/>
</dbReference>
<dbReference type="InterPro" id="IPR016163">
    <property type="entry name" value="Ald_DH_C"/>
</dbReference>
<dbReference type="InterPro" id="IPR016162">
    <property type="entry name" value="Ald_DH_N"/>
</dbReference>
<evidence type="ECO:0000256" key="5">
    <source>
        <dbReference type="PIRSR" id="PIRSR036492-1"/>
    </source>
</evidence>
<name>A0A4R6UB79_9BACI</name>
<feature type="domain" description="Aldehyde dehydrogenase" evidence="8">
    <location>
        <begin position="15"/>
        <end position="436"/>
    </location>
</feature>
<protein>
    <recommendedName>
        <fullName evidence="4">Aldehyde dehydrogenase</fullName>
    </recommendedName>
</protein>
<evidence type="ECO:0000256" key="3">
    <source>
        <dbReference type="ARBA" id="ARBA00023027"/>
    </source>
</evidence>
<sequence length="463" mass="51661">MSHYKAEVIIVMHSLIAQQKAYFRSCRTRSLDERKDSLKALKKAIIENEDAIMNALFADLHKSPSETFMTELGILYREIDYTLEHLKEWDKPVKVKGKTLLPGSKATIYREPYGTVLIIAPWNYPFQLAIAPLIGALASGNCAVIKPSEFAPQTSSVLKWLISKTFPESHVAVIEGRSETAEALLAEPFDYIFFTGSPSIGKKVMEAAAKRLTPHTLELGGKSPAIVHKDADLDKAAKRIAWGKLINAGQTCVAPDYALVHEDIFDTFLQKLKSAVNKQMKDTHKKGHEYPMLVHEHHFDRMVSFLNDGTIVHGGEHDRTKRYFAPTLLTDVSWESPVMQEEIFGPVLPIYSYSSFAEAKELVNNHPQPLAAYLFSGSKAIEQQFVNDIPFGGGCINDTIMHLSTPELPFGGIGPSGNGQYHGFASYDTFTHQKSIVKQSTSFDVPGRYHRGPALLKVLRKLF</sequence>
<dbReference type="InterPro" id="IPR012394">
    <property type="entry name" value="Aldehyde_DH_NAD(P)"/>
</dbReference>
<dbReference type="InterPro" id="IPR015590">
    <property type="entry name" value="Aldehyde_DH_dom"/>
</dbReference>
<evidence type="ECO:0000256" key="7">
    <source>
        <dbReference type="RuleBase" id="RU003345"/>
    </source>
</evidence>